<dbReference type="PANTHER" id="PTHR42695:SF5">
    <property type="entry name" value="GLUTAMINE AMIDOTRANSFERASE YLR126C-RELATED"/>
    <property type="match status" value="1"/>
</dbReference>
<dbReference type="RefSeq" id="WP_073825346.1">
    <property type="nucleotide sequence ID" value="NZ_MQVS01000009.1"/>
</dbReference>
<name>A0A1Q5PUR5_9ACTO</name>
<sequence>MPNSSTYPTDGRGLTKPFVLLATRTDDVAADAEYASFLAAGGLAPHELRRVRLEAAPMPDFDLAEISGFIVGGSPFCFSDTEKSATQQRVEAEFATLLTRLYAADFPFLGACYGIGTLGAFIGAQIGTRVGEAVSAPEMTITAAGLADPLLAGLPNPFRAYVAHKEGCEVLPATATLLVTTPGCQVQMMRVRQNLYATQFHAELDGENLAQRLARYRGHGYFTDDELDTLQAQVRAQDAKDSMRIVRNFVDRYGR</sequence>
<keyword evidence="2" id="KW-0315">Glutamine amidotransferase</keyword>
<keyword evidence="3" id="KW-1185">Reference proteome</keyword>
<dbReference type="STRING" id="52770.BSZ40_08735"/>
<dbReference type="InterPro" id="IPR044992">
    <property type="entry name" value="ChyE-like"/>
</dbReference>
<dbReference type="InParanoid" id="A0A1Q5PUR5"/>
<accession>A0A1Q5PUR5</accession>
<dbReference type="GO" id="GO:0016740">
    <property type="term" value="F:transferase activity"/>
    <property type="evidence" value="ECO:0007669"/>
    <property type="project" value="UniProtKB-KW"/>
</dbReference>
<evidence type="ECO:0000313" key="2">
    <source>
        <dbReference type="EMBL" id="OKL51160.1"/>
    </source>
</evidence>
<proteinExistence type="predicted"/>
<reference evidence="3" key="1">
    <citation type="submission" date="2016-12" db="EMBL/GenBank/DDBJ databases">
        <authorList>
            <person name="Meng X."/>
        </authorList>
    </citation>
    <scope>NUCLEOTIDE SEQUENCE [LARGE SCALE GENOMIC DNA]</scope>
    <source>
        <strain evidence="3">DSM 20732</strain>
    </source>
</reference>
<dbReference type="CDD" id="cd01741">
    <property type="entry name" value="GATase1_1"/>
    <property type="match status" value="1"/>
</dbReference>
<gene>
    <name evidence="2" type="ORF">BSZ40_08735</name>
</gene>
<feature type="domain" description="Glutamine amidotransferase" evidence="1">
    <location>
        <begin position="93"/>
        <end position="207"/>
    </location>
</feature>
<evidence type="ECO:0000313" key="3">
    <source>
        <dbReference type="Proteomes" id="UP000185612"/>
    </source>
</evidence>
<dbReference type="Pfam" id="PF00117">
    <property type="entry name" value="GATase"/>
    <property type="match status" value="1"/>
</dbReference>
<dbReference type="Proteomes" id="UP000185612">
    <property type="component" value="Unassembled WGS sequence"/>
</dbReference>
<dbReference type="GO" id="GO:0005829">
    <property type="term" value="C:cytosol"/>
    <property type="evidence" value="ECO:0007669"/>
    <property type="project" value="TreeGrafter"/>
</dbReference>
<dbReference type="AlphaFoldDB" id="A0A1Q5PUR5"/>
<dbReference type="PROSITE" id="PS51273">
    <property type="entry name" value="GATASE_TYPE_1"/>
    <property type="match status" value="1"/>
</dbReference>
<comment type="caution">
    <text evidence="2">The sequence shown here is derived from an EMBL/GenBank/DDBJ whole genome shotgun (WGS) entry which is preliminary data.</text>
</comment>
<dbReference type="EMBL" id="MQVS01000009">
    <property type="protein sequence ID" value="OKL51160.1"/>
    <property type="molecule type" value="Genomic_DNA"/>
</dbReference>
<dbReference type="Gene3D" id="3.40.50.880">
    <property type="match status" value="1"/>
</dbReference>
<dbReference type="OrthoDB" id="5196541at2"/>
<dbReference type="NCBIfam" id="NF005743">
    <property type="entry name" value="PRK07567.1"/>
    <property type="match status" value="1"/>
</dbReference>
<protein>
    <submittedName>
        <fullName evidence="2">Glutamine amidotransferase</fullName>
    </submittedName>
</protein>
<evidence type="ECO:0000259" key="1">
    <source>
        <dbReference type="Pfam" id="PF00117"/>
    </source>
</evidence>
<dbReference type="SUPFAM" id="SSF52317">
    <property type="entry name" value="Class I glutamine amidotransferase-like"/>
    <property type="match status" value="1"/>
</dbReference>
<dbReference type="PANTHER" id="PTHR42695">
    <property type="entry name" value="GLUTAMINE AMIDOTRANSFERASE YLR126C-RELATED"/>
    <property type="match status" value="1"/>
</dbReference>
<keyword evidence="2" id="KW-0808">Transferase</keyword>
<dbReference type="InterPro" id="IPR017926">
    <property type="entry name" value="GATASE"/>
</dbReference>
<organism evidence="2 3">
    <name type="scientific">Buchananella hordeovulneris</name>
    <dbReference type="NCBI Taxonomy" id="52770"/>
    <lineage>
        <taxon>Bacteria</taxon>
        <taxon>Bacillati</taxon>
        <taxon>Actinomycetota</taxon>
        <taxon>Actinomycetes</taxon>
        <taxon>Actinomycetales</taxon>
        <taxon>Actinomycetaceae</taxon>
        <taxon>Buchananella</taxon>
    </lineage>
</organism>
<dbReference type="InterPro" id="IPR029062">
    <property type="entry name" value="Class_I_gatase-like"/>
</dbReference>